<dbReference type="InterPro" id="IPR056734">
    <property type="entry name" value="NANM"/>
</dbReference>
<dbReference type="OrthoDB" id="9803597at2"/>
<gene>
    <name evidence="2" type="ORF">FAZ19_11575</name>
</gene>
<protein>
    <submittedName>
        <fullName evidence="2">Galactose oxidase</fullName>
    </submittedName>
</protein>
<dbReference type="Pfam" id="PF24996">
    <property type="entry name" value="NANM"/>
    <property type="match status" value="1"/>
</dbReference>
<dbReference type="AlphaFoldDB" id="A0A4U0H2B2"/>
<dbReference type="SUPFAM" id="SSF117281">
    <property type="entry name" value="Kelch motif"/>
    <property type="match status" value="1"/>
</dbReference>
<proteinExistence type="predicted"/>
<comment type="caution">
    <text evidence="2">The sequence shown here is derived from an EMBL/GenBank/DDBJ whole genome shotgun (WGS) entry which is preliminary data.</text>
</comment>
<accession>A0A4U0H2B2</accession>
<organism evidence="2 3">
    <name type="scientific">Sphingobacterium alkalisoli</name>
    <dbReference type="NCBI Taxonomy" id="1874115"/>
    <lineage>
        <taxon>Bacteria</taxon>
        <taxon>Pseudomonadati</taxon>
        <taxon>Bacteroidota</taxon>
        <taxon>Sphingobacteriia</taxon>
        <taxon>Sphingobacteriales</taxon>
        <taxon>Sphingobacteriaceae</taxon>
        <taxon>Sphingobacterium</taxon>
    </lineage>
</organism>
<evidence type="ECO:0000313" key="2">
    <source>
        <dbReference type="EMBL" id="TJY65753.1"/>
    </source>
</evidence>
<name>A0A4U0H2B2_9SPHI</name>
<feature type="chain" id="PRO_5020418969" evidence="1">
    <location>
        <begin position="21"/>
        <end position="360"/>
    </location>
</feature>
<reference evidence="2 3" key="1">
    <citation type="submission" date="2019-04" db="EMBL/GenBank/DDBJ databases">
        <title>Sphingobacterium olei sp. nov., isolated from oil-contaminated soil.</title>
        <authorList>
            <person name="Liu B."/>
        </authorList>
    </citation>
    <scope>NUCLEOTIDE SEQUENCE [LARGE SCALE GENOMIC DNA]</scope>
    <source>
        <strain evidence="2 3">Y3L14</strain>
    </source>
</reference>
<dbReference type="RefSeq" id="WP_136820882.1">
    <property type="nucleotide sequence ID" value="NZ_BMJX01000003.1"/>
</dbReference>
<dbReference type="Gene3D" id="2.120.10.80">
    <property type="entry name" value="Kelch-type beta propeller"/>
    <property type="match status" value="1"/>
</dbReference>
<keyword evidence="1" id="KW-0732">Signal</keyword>
<dbReference type="EMBL" id="SUKA01000003">
    <property type="protein sequence ID" value="TJY65753.1"/>
    <property type="molecule type" value="Genomic_DNA"/>
</dbReference>
<dbReference type="Proteomes" id="UP000309872">
    <property type="component" value="Unassembled WGS sequence"/>
</dbReference>
<sequence>MNIHHFIFILFMLSAIDLTAQNTDVNIKWKNLPQIPDTMGFAGAYIATTDDFLLVMGGANFPDGVAPWDGGKKVWTNKIFALKNPEESWTSVGHLPMPMGYGAVASFRNNVFIAGGSNQEGHLSSVYKLTWVGGKLHIDNLPNLPSAIANCSSVLIGNFWYIVGGINLPDSPTAEAICWRMNLAETAKGWEVCPSLPGDGRMLAVLGDINGKLAVLSGVSLRAGKRTYLRDAYLLENNDCWSKMADLPESVAAAPGPAWFDHKSNNLIVFGGDNGALANQDLKHDHPGFSNRILMYNMEDGTWNYATNKIIISEKKQQEKIWAPVTTGTAYWAGGVVLPSGEIRPGTRTPQVLWGIINQD</sequence>
<dbReference type="PANTHER" id="PTHR45632">
    <property type="entry name" value="LD33804P"/>
    <property type="match status" value="1"/>
</dbReference>
<evidence type="ECO:0000256" key="1">
    <source>
        <dbReference type="SAM" id="SignalP"/>
    </source>
</evidence>
<keyword evidence="3" id="KW-1185">Reference proteome</keyword>
<evidence type="ECO:0000313" key="3">
    <source>
        <dbReference type="Proteomes" id="UP000309872"/>
    </source>
</evidence>
<dbReference type="InterPro" id="IPR015915">
    <property type="entry name" value="Kelch-typ_b-propeller"/>
</dbReference>
<feature type="signal peptide" evidence="1">
    <location>
        <begin position="1"/>
        <end position="20"/>
    </location>
</feature>